<dbReference type="InterPro" id="IPR035901">
    <property type="entry name" value="GIY-YIG_endonuc_sf"/>
</dbReference>
<dbReference type="Proteomes" id="UP001597497">
    <property type="component" value="Unassembled WGS sequence"/>
</dbReference>
<comment type="caution">
    <text evidence="1">The sequence shown here is derived from an EMBL/GenBank/DDBJ whole genome shotgun (WGS) entry which is preliminary data.</text>
</comment>
<evidence type="ECO:0000313" key="2">
    <source>
        <dbReference type="Proteomes" id="UP001597497"/>
    </source>
</evidence>
<dbReference type="EMBL" id="JBHUMM010000007">
    <property type="protein sequence ID" value="MFD2670945.1"/>
    <property type="molecule type" value="Genomic_DNA"/>
</dbReference>
<dbReference type="Gene3D" id="3.40.1440.10">
    <property type="entry name" value="GIY-YIG endonuclease"/>
    <property type="match status" value="1"/>
</dbReference>
<sequence>MDRRKELQMQYKNMKPDMGVYMIRPKTEKRAFIEASANLKGKINRLTFTLGMNLHPNQALQQDWSTYGEDGIEIVILEKLEYDKDETKEDYSAELELLLEIWKERLEAEGYTWYT</sequence>
<accession>A0ABW5R787</accession>
<evidence type="ECO:0000313" key="1">
    <source>
        <dbReference type="EMBL" id="MFD2670945.1"/>
    </source>
</evidence>
<name>A0ABW5R787_9BACL</name>
<reference evidence="2" key="1">
    <citation type="journal article" date="2019" name="Int. J. Syst. Evol. Microbiol.">
        <title>The Global Catalogue of Microorganisms (GCM) 10K type strain sequencing project: providing services to taxonomists for standard genome sequencing and annotation.</title>
        <authorList>
            <consortium name="The Broad Institute Genomics Platform"/>
            <consortium name="The Broad Institute Genome Sequencing Center for Infectious Disease"/>
            <person name="Wu L."/>
            <person name="Ma J."/>
        </authorList>
    </citation>
    <scope>NUCLEOTIDE SEQUENCE [LARGE SCALE GENOMIC DNA]</scope>
    <source>
        <strain evidence="2">KCTC 33676</strain>
    </source>
</reference>
<dbReference type="CDD" id="cd10451">
    <property type="entry name" value="GIY-YIG_LuxR_like"/>
    <property type="match status" value="1"/>
</dbReference>
<gene>
    <name evidence="1" type="ORF">ACFSUC_04895</name>
</gene>
<organism evidence="1 2">
    <name type="scientific">Marinicrinis sediminis</name>
    <dbReference type="NCBI Taxonomy" id="1652465"/>
    <lineage>
        <taxon>Bacteria</taxon>
        <taxon>Bacillati</taxon>
        <taxon>Bacillota</taxon>
        <taxon>Bacilli</taxon>
        <taxon>Bacillales</taxon>
        <taxon>Paenibacillaceae</taxon>
    </lineage>
</organism>
<keyword evidence="2" id="KW-1185">Reference proteome</keyword>
<protein>
    <submittedName>
        <fullName evidence="1">GIY-YIG nuclease family protein</fullName>
    </submittedName>
</protein>
<proteinExistence type="predicted"/>
<dbReference type="RefSeq" id="WP_379928367.1">
    <property type="nucleotide sequence ID" value="NZ_JBHUMM010000007.1"/>
</dbReference>